<feature type="transmembrane region" description="Helical" evidence="7">
    <location>
        <begin position="434"/>
        <end position="454"/>
    </location>
</feature>
<feature type="domain" description="ABC3 transporter permease C-terminal" evidence="8">
    <location>
        <begin position="269"/>
        <end position="389"/>
    </location>
</feature>
<dbReference type="PANTHER" id="PTHR30489:SF0">
    <property type="entry name" value="LIPOPROTEIN-RELEASING SYSTEM TRANSMEMBRANE PROTEIN LOLE"/>
    <property type="match status" value="1"/>
</dbReference>
<evidence type="ECO:0000313" key="9">
    <source>
        <dbReference type="EMBL" id="SEK61460.1"/>
    </source>
</evidence>
<dbReference type="OrthoDB" id="5137249at2"/>
<dbReference type="Proteomes" id="UP000199256">
    <property type="component" value="Unassembled WGS sequence"/>
</dbReference>
<feature type="transmembrane region" description="Helical" evidence="7">
    <location>
        <begin position="702"/>
        <end position="732"/>
    </location>
</feature>
<accession>A0A1H7IIS4</accession>
<dbReference type="PANTHER" id="PTHR30489">
    <property type="entry name" value="LIPOPROTEIN-RELEASING SYSTEM TRANSMEMBRANE PROTEIN LOLE"/>
    <property type="match status" value="1"/>
</dbReference>
<dbReference type="GO" id="GO:0098797">
    <property type="term" value="C:plasma membrane protein complex"/>
    <property type="evidence" value="ECO:0007669"/>
    <property type="project" value="TreeGrafter"/>
</dbReference>
<feature type="transmembrane region" description="Helical" evidence="7">
    <location>
        <begin position="265"/>
        <end position="290"/>
    </location>
</feature>
<evidence type="ECO:0000313" key="10">
    <source>
        <dbReference type="Proteomes" id="UP000199256"/>
    </source>
</evidence>
<protein>
    <submittedName>
        <fullName evidence="9">Putative ABC transport system permease protein</fullName>
    </submittedName>
</protein>
<proteinExistence type="inferred from homology"/>
<keyword evidence="6 7" id="KW-0472">Membrane</keyword>
<feature type="domain" description="ABC3 transporter permease C-terminal" evidence="8">
    <location>
        <begin position="661"/>
        <end position="777"/>
    </location>
</feature>
<reference evidence="10" key="1">
    <citation type="submission" date="2016-10" db="EMBL/GenBank/DDBJ databases">
        <authorList>
            <person name="Varghese N."/>
            <person name="Submissions S."/>
        </authorList>
    </citation>
    <scope>NUCLEOTIDE SEQUENCE [LARGE SCALE GENOMIC DNA]</scope>
    <source>
        <strain evidence="10">DSM 241</strain>
    </source>
</reference>
<feature type="transmembrane region" description="Helical" evidence="7">
    <location>
        <begin position="752"/>
        <end position="771"/>
    </location>
</feature>
<sequence>MAPLHRKLLRDLARLKGQAAAIGVVIAAGVMVLILSVTTHDAISLSKGRFYDSHHFAQVFADLKRAPEGVAGRLADIPGVNQVQTRVKAPVRLEVPGFDDPVRGLLISLPDGEQPQLNRLYLRQGSLPASGRGDQVVIGEPFAQAHDLTPGDALTAIIDGRLERLTISGVALSPEFIYQLGPADLLPDYARFTVLWMNRRALGHAMDMDGAFNNVVLSLQAGAQEAQVIDAVDQALALYGGIGATGRDDQISHRFLTEELNQLRVMAWVLPAIFLGVAAFLLNVLMARIIRTQRQQVALLKAFGYDNRDLAIHYGLFTGVIVAGGGALGVALGAWAAEGMAGIYAEYFRFPELSFRLQPRILALAFMISSGAALLGTWHAVSAAVRLPPAQAMRPPAPERFRPSWLERSALGRRLDQPTRIIIRNLSRHRLKGLMSMVGIGLSGSLLLLGSYQFNAVDHLLDLQYRLVMKMDLHVTFTDPTPERALAELRSMPGVSFAEGYRSVPVHLTHGRLDYRTAIMGMEAEPALRGLLDQDHRPIRLPPEGLLLTDYLAQYLGVHPGDTLDVEILEGHRRTLRVEVAGTVDEPIGVSAYMERRALNRLMGEGPAISGVWLLADTAYQADLFDRLWEAPRVAGIGQIDDMERQFREYIGDTVLVTMGILLLMAGSITFAVVYNNARIAFAERARELATLRVLGFSRGEVSWILIGEISVITLAAIPLGWLLGAGFAYLLNEAMTMDMYRVPMIITPRSYAFSAGGVLLASVLSLLLIARRLRRLDMVSALKTAE</sequence>
<dbReference type="RefSeq" id="WP_090251470.1">
    <property type="nucleotide sequence ID" value="NZ_FOAA01000003.1"/>
</dbReference>
<evidence type="ECO:0000256" key="3">
    <source>
        <dbReference type="ARBA" id="ARBA00022475"/>
    </source>
</evidence>
<dbReference type="InterPro" id="IPR051447">
    <property type="entry name" value="Lipoprotein-release_system"/>
</dbReference>
<keyword evidence="5 7" id="KW-1133">Transmembrane helix</keyword>
<dbReference type="STRING" id="1396821.SAMN05444515_103138"/>
<organism evidence="9 10">
    <name type="scientific">Ectothiorhodospira marina</name>
    <dbReference type="NCBI Taxonomy" id="1396821"/>
    <lineage>
        <taxon>Bacteria</taxon>
        <taxon>Pseudomonadati</taxon>
        <taxon>Pseudomonadota</taxon>
        <taxon>Gammaproteobacteria</taxon>
        <taxon>Chromatiales</taxon>
        <taxon>Ectothiorhodospiraceae</taxon>
        <taxon>Ectothiorhodospira</taxon>
    </lineage>
</organism>
<dbReference type="EMBL" id="FOAA01000003">
    <property type="protein sequence ID" value="SEK61460.1"/>
    <property type="molecule type" value="Genomic_DNA"/>
</dbReference>
<comment type="subcellular location">
    <subcellularLocation>
        <location evidence="1">Cell membrane</location>
        <topology evidence="1">Multi-pass membrane protein</topology>
    </subcellularLocation>
</comment>
<evidence type="ECO:0000256" key="7">
    <source>
        <dbReference type="SAM" id="Phobius"/>
    </source>
</evidence>
<feature type="transmembrane region" description="Helical" evidence="7">
    <location>
        <begin position="20"/>
        <end position="37"/>
    </location>
</feature>
<name>A0A1H7IIS4_9GAMM</name>
<evidence type="ECO:0000256" key="2">
    <source>
        <dbReference type="ARBA" id="ARBA00005236"/>
    </source>
</evidence>
<evidence type="ECO:0000256" key="5">
    <source>
        <dbReference type="ARBA" id="ARBA00022989"/>
    </source>
</evidence>
<keyword evidence="3" id="KW-1003">Cell membrane</keyword>
<comment type="similarity">
    <text evidence="2">Belongs to the ABC-4 integral membrane protein family. LolC/E subfamily.</text>
</comment>
<evidence type="ECO:0000259" key="8">
    <source>
        <dbReference type="Pfam" id="PF02687"/>
    </source>
</evidence>
<feature type="transmembrane region" description="Helical" evidence="7">
    <location>
        <begin position="655"/>
        <end position="675"/>
    </location>
</feature>
<feature type="transmembrane region" description="Helical" evidence="7">
    <location>
        <begin position="357"/>
        <end position="378"/>
    </location>
</feature>
<keyword evidence="10" id="KW-1185">Reference proteome</keyword>
<dbReference type="InterPro" id="IPR003838">
    <property type="entry name" value="ABC3_permease_C"/>
</dbReference>
<dbReference type="AlphaFoldDB" id="A0A1H7IIS4"/>
<keyword evidence="4 7" id="KW-0812">Transmembrane</keyword>
<dbReference type="Pfam" id="PF02687">
    <property type="entry name" value="FtsX"/>
    <property type="match status" value="2"/>
</dbReference>
<evidence type="ECO:0000256" key="4">
    <source>
        <dbReference type="ARBA" id="ARBA00022692"/>
    </source>
</evidence>
<gene>
    <name evidence="9" type="ORF">SAMN05444515_103138</name>
</gene>
<evidence type="ECO:0000256" key="6">
    <source>
        <dbReference type="ARBA" id="ARBA00023136"/>
    </source>
</evidence>
<evidence type="ECO:0000256" key="1">
    <source>
        <dbReference type="ARBA" id="ARBA00004651"/>
    </source>
</evidence>
<feature type="transmembrane region" description="Helical" evidence="7">
    <location>
        <begin position="311"/>
        <end position="337"/>
    </location>
</feature>
<dbReference type="GO" id="GO:0044874">
    <property type="term" value="P:lipoprotein localization to outer membrane"/>
    <property type="evidence" value="ECO:0007669"/>
    <property type="project" value="TreeGrafter"/>
</dbReference>